<name>A0AAD4LV97_9AGAM</name>
<keyword evidence="2" id="KW-1185">Reference proteome</keyword>
<evidence type="ECO:0000313" key="2">
    <source>
        <dbReference type="Proteomes" id="UP001203297"/>
    </source>
</evidence>
<dbReference type="InterPro" id="IPR011009">
    <property type="entry name" value="Kinase-like_dom_sf"/>
</dbReference>
<sequence length="475" mass="53149">MTHPAEQAHHQIIKDANAAAAPSSVSNTPAIFKSEQQKHPIYDGRPANRRGPPITIYHTAFAQLKDSLQDLNKVVDPQEVKRVGDTAKLILASTEIYRTEKERATMVYPYIRSLLGVKLRESVATTTGGKIKAESDALVEQDLDDKTFGEKVATVGHLELKNELGVAGQCAVQNTLGLRKLLTNDKYKDIRNTTCCPCITISIAGPYIMFGGAICADIFVAEAFTDPIYLGGTKEQIVALSRIFAAVAHALDTLKEYYRCLKLNPGPPNVNRLFPQPTYTANRHPQEIPTILSRFNYEGREPDNYRRSLFEATYKDRPVLIKFCQAYHGNAHHIVARAGYAPQLFFCERLQGGVMMVIMELVVGKDAFHHFGGKTIPSDLLKDVKAAISILHDANLVFGDMRRPNILVKEEKDRSRALLIDFEWVGEADQARYPPLLNDSGEIEWAEGVRPHELMRKQHDLDMIDLLNQSVEMIT</sequence>
<comment type="caution">
    <text evidence="1">The sequence shown here is derived from an EMBL/GenBank/DDBJ whole genome shotgun (WGS) entry which is preliminary data.</text>
</comment>
<organism evidence="1 2">
    <name type="scientific">Multifurca ochricompacta</name>
    <dbReference type="NCBI Taxonomy" id="376703"/>
    <lineage>
        <taxon>Eukaryota</taxon>
        <taxon>Fungi</taxon>
        <taxon>Dikarya</taxon>
        <taxon>Basidiomycota</taxon>
        <taxon>Agaricomycotina</taxon>
        <taxon>Agaricomycetes</taxon>
        <taxon>Russulales</taxon>
        <taxon>Russulaceae</taxon>
        <taxon>Multifurca</taxon>
    </lineage>
</organism>
<protein>
    <recommendedName>
        <fullName evidence="3">Protein kinase domain-containing protein</fullName>
    </recommendedName>
</protein>
<dbReference type="SUPFAM" id="SSF56112">
    <property type="entry name" value="Protein kinase-like (PK-like)"/>
    <property type="match status" value="1"/>
</dbReference>
<reference evidence="1" key="1">
    <citation type="journal article" date="2022" name="New Phytol.">
        <title>Evolutionary transition to the ectomycorrhizal habit in the genomes of a hyperdiverse lineage of mushroom-forming fungi.</title>
        <authorList>
            <person name="Looney B."/>
            <person name="Miyauchi S."/>
            <person name="Morin E."/>
            <person name="Drula E."/>
            <person name="Courty P.E."/>
            <person name="Kohler A."/>
            <person name="Kuo A."/>
            <person name="LaButti K."/>
            <person name="Pangilinan J."/>
            <person name="Lipzen A."/>
            <person name="Riley R."/>
            <person name="Andreopoulos W."/>
            <person name="He G."/>
            <person name="Johnson J."/>
            <person name="Nolan M."/>
            <person name="Tritt A."/>
            <person name="Barry K.W."/>
            <person name="Grigoriev I.V."/>
            <person name="Nagy L.G."/>
            <person name="Hibbett D."/>
            <person name="Henrissat B."/>
            <person name="Matheny P.B."/>
            <person name="Labbe J."/>
            <person name="Martin F.M."/>
        </authorList>
    </citation>
    <scope>NUCLEOTIDE SEQUENCE</scope>
    <source>
        <strain evidence="1">BPL690</strain>
    </source>
</reference>
<evidence type="ECO:0000313" key="1">
    <source>
        <dbReference type="EMBL" id="KAI0291519.1"/>
    </source>
</evidence>
<dbReference type="Proteomes" id="UP001203297">
    <property type="component" value="Unassembled WGS sequence"/>
</dbReference>
<accession>A0AAD4LV97</accession>
<evidence type="ECO:0008006" key="3">
    <source>
        <dbReference type="Google" id="ProtNLM"/>
    </source>
</evidence>
<dbReference type="EMBL" id="WTXG01000155">
    <property type="protein sequence ID" value="KAI0291519.1"/>
    <property type="molecule type" value="Genomic_DNA"/>
</dbReference>
<gene>
    <name evidence="1" type="ORF">B0F90DRAFT_1956242</name>
</gene>
<dbReference type="AlphaFoldDB" id="A0AAD4LV97"/>
<dbReference type="Pfam" id="PF06293">
    <property type="entry name" value="Kdo"/>
    <property type="match status" value="1"/>
</dbReference>
<proteinExistence type="predicted"/>